<reference evidence="3" key="2">
    <citation type="submission" date="2016-01" db="EMBL/GenBank/DDBJ databases">
        <title>Diatom-associated endosymboitic cyanobacterium lacks core nitrogen metabolism enzymes.</title>
        <authorList>
            <person name="Hilton J.A."/>
            <person name="Foster R.A."/>
            <person name="Tripp H.J."/>
            <person name="Carter B.J."/>
            <person name="Zehr J.P."/>
            <person name="Villareal T.A."/>
        </authorList>
    </citation>
    <scope>NUCLEOTIDE SEQUENCE [LARGE SCALE GENOMIC DNA]</scope>
    <source>
        <strain evidence="3">HH01</strain>
    </source>
</reference>
<dbReference type="GO" id="GO:0016020">
    <property type="term" value="C:membrane"/>
    <property type="evidence" value="ECO:0007669"/>
    <property type="project" value="InterPro"/>
</dbReference>
<dbReference type="PANTHER" id="PTHR38457">
    <property type="entry name" value="REGULATOR ABRB-RELATED"/>
    <property type="match status" value="1"/>
</dbReference>
<dbReference type="Pfam" id="PF05145">
    <property type="entry name" value="AbrB"/>
    <property type="match status" value="1"/>
</dbReference>
<evidence type="ECO:0000313" key="2">
    <source>
        <dbReference type="EMBL" id="CCH66805.1"/>
    </source>
</evidence>
<dbReference type="PANTHER" id="PTHR38457:SF1">
    <property type="entry name" value="REGULATOR ABRB-RELATED"/>
    <property type="match status" value="1"/>
</dbReference>
<keyword evidence="2" id="KW-0560">Oxidoreductase</keyword>
<dbReference type="OrthoDB" id="528158at2"/>
<name>M1X2G9_9NOST</name>
<feature type="transmembrane region" description="Helical" evidence="1">
    <location>
        <begin position="83"/>
        <end position="99"/>
    </location>
</feature>
<dbReference type="InterPro" id="IPR007820">
    <property type="entry name" value="AbrB_fam"/>
</dbReference>
<feature type="transmembrane region" description="Helical" evidence="1">
    <location>
        <begin position="326"/>
        <end position="348"/>
    </location>
</feature>
<gene>
    <name evidence="2" type="ORF">RINTHH_6500</name>
</gene>
<proteinExistence type="predicted"/>
<dbReference type="GO" id="GO:0004497">
    <property type="term" value="F:monooxygenase activity"/>
    <property type="evidence" value="ECO:0007669"/>
    <property type="project" value="UniProtKB-KW"/>
</dbReference>
<accession>M1X2G9</accession>
<feature type="transmembrane region" description="Helical" evidence="1">
    <location>
        <begin position="212"/>
        <end position="232"/>
    </location>
</feature>
<feature type="transmembrane region" description="Helical" evidence="1">
    <location>
        <begin position="105"/>
        <end position="129"/>
    </location>
</feature>
<dbReference type="GO" id="GO:0010468">
    <property type="term" value="P:regulation of gene expression"/>
    <property type="evidence" value="ECO:0007669"/>
    <property type="project" value="InterPro"/>
</dbReference>
<keyword evidence="1" id="KW-0812">Transmembrane</keyword>
<dbReference type="Proteomes" id="UP000053051">
    <property type="component" value="Unassembled WGS sequence"/>
</dbReference>
<dbReference type="InterPro" id="IPR017516">
    <property type="entry name" value="AbrB_dup"/>
</dbReference>
<keyword evidence="3" id="KW-1185">Reference proteome</keyword>
<sequence>MLSSIIGYLLIRNRLCQYSAFSKLVFLLSLELIIAIPLGVILYHFYIGRMAWFIGGAVSGNVVLQFSHLLFHNPQPNHLSRKIGLVLVGITTGFASIHGDLSKNIYTSIPIFVFLTVFLLLCSTAIGYIYSRLSKINILTAILATVPGGVGLMAAIAADYNRNVGLVTFTQTVRVTSVIILIPLLARVYSSSFLDLPIPQNINYYSIQADNLGLLGLLLIVAVICAYVARLFKIPASDFFGPLLVAILFNTTLNSLPFVDYIEFTPPSFIQLISQLLLGINIGEYWGHNFQFGRKNITYAFICVILTLSAGIVSSLLAMYLTSWDWLTCLLVTAPGGSAEIILVALGLNHNVDIITAGHLVRLIIINAFLPLWIFLFRCIDNYSGPRIN</sequence>
<protein>
    <submittedName>
        <fullName evidence="2">Putative ammonia monooxygenase</fullName>
    </submittedName>
</protein>
<feature type="transmembrane region" description="Helical" evidence="1">
    <location>
        <begin position="21"/>
        <end position="46"/>
    </location>
</feature>
<dbReference type="AlphaFoldDB" id="M1X2G9"/>
<keyword evidence="2" id="KW-0503">Monooxygenase</keyword>
<keyword evidence="1" id="KW-0472">Membrane</keyword>
<evidence type="ECO:0000256" key="1">
    <source>
        <dbReference type="SAM" id="Phobius"/>
    </source>
</evidence>
<keyword evidence="1" id="KW-1133">Transmembrane helix</keyword>
<feature type="transmembrane region" description="Helical" evidence="1">
    <location>
        <begin position="360"/>
        <end position="377"/>
    </location>
</feature>
<organism evidence="2 3">
    <name type="scientific">Richelia intracellularis HH01</name>
    <dbReference type="NCBI Taxonomy" id="1165094"/>
    <lineage>
        <taxon>Bacteria</taxon>
        <taxon>Bacillati</taxon>
        <taxon>Cyanobacteriota</taxon>
        <taxon>Cyanophyceae</taxon>
        <taxon>Nostocales</taxon>
        <taxon>Nostocaceae</taxon>
        <taxon>Richelia</taxon>
    </lineage>
</organism>
<evidence type="ECO:0000313" key="3">
    <source>
        <dbReference type="Proteomes" id="UP000053051"/>
    </source>
</evidence>
<comment type="caution">
    <text evidence="2">The sequence shown here is derived from an EMBL/GenBank/DDBJ whole genome shotgun (WGS) entry which is preliminary data.</text>
</comment>
<feature type="transmembrane region" description="Helical" evidence="1">
    <location>
        <begin position="136"/>
        <end position="158"/>
    </location>
</feature>
<dbReference type="STRING" id="1165094.RINTHH_6500"/>
<dbReference type="EMBL" id="CAIY01000027">
    <property type="protein sequence ID" value="CCH66805.1"/>
    <property type="molecule type" value="Genomic_DNA"/>
</dbReference>
<feature type="transmembrane region" description="Helical" evidence="1">
    <location>
        <begin position="52"/>
        <end position="71"/>
    </location>
</feature>
<reference evidence="2 3" key="1">
    <citation type="submission" date="2012-05" db="EMBL/GenBank/DDBJ databases">
        <authorList>
            <person name="Hilton J."/>
        </authorList>
    </citation>
    <scope>NUCLEOTIDE SEQUENCE [LARGE SCALE GENOMIC DNA]</scope>
    <source>
        <strain evidence="2 3">HH01</strain>
    </source>
</reference>
<feature type="transmembrane region" description="Helical" evidence="1">
    <location>
        <begin position="299"/>
        <end position="320"/>
    </location>
</feature>
<dbReference type="NCBIfam" id="TIGR03082">
    <property type="entry name" value="Gneg_AbrB_dup"/>
    <property type="match status" value="1"/>
</dbReference>
<dbReference type="PIRSF" id="PIRSF038991">
    <property type="entry name" value="Protein_AbrB"/>
    <property type="match status" value="1"/>
</dbReference>